<accession>A0AC34QFK9</accession>
<protein>
    <submittedName>
        <fullName evidence="2">SH2 domain-containing protein</fullName>
    </submittedName>
</protein>
<dbReference type="WBParaSite" id="JU765_v2.g15836.t1">
    <property type="protein sequence ID" value="JU765_v2.g15836.t1"/>
    <property type="gene ID" value="JU765_v2.g15836"/>
</dbReference>
<evidence type="ECO:0000313" key="1">
    <source>
        <dbReference type="Proteomes" id="UP000887576"/>
    </source>
</evidence>
<sequence length="354" mass="40025">MPKKIRSVKSSSFTTVGTPTITTNREMPCFDDIDSSETETGSYETESTESVTGSSSYASEDQFEFSVTNEPSEREKAGKCSATSDETSSVDVSLSEYTTENCCIHGKPCIIGQGESEVTSTSSRKVPEYEPVKLDVLQNPPESYSRRSRREEPPKKGMVYMLQRPPDMTSSGFYTSRSPSKTSKSNHLYENMDTLNNSLSAITESDKPSDLVSTKSSASSKNNQTAQLRNFYIGALCKHEAEKFVKRPTSFRVYHRLPSKANYDLSYLPDTVKLYIAYKTSHGDFVHYPICRTSGDGSRYYYVDTEETENPTFSTLDALVRYYSVYVLMNLVQIVEEIELFAPRRRRTTRKSRR</sequence>
<name>A0AC34QFK9_9BILA</name>
<proteinExistence type="predicted"/>
<organism evidence="1 2">
    <name type="scientific">Panagrolaimus sp. JU765</name>
    <dbReference type="NCBI Taxonomy" id="591449"/>
    <lineage>
        <taxon>Eukaryota</taxon>
        <taxon>Metazoa</taxon>
        <taxon>Ecdysozoa</taxon>
        <taxon>Nematoda</taxon>
        <taxon>Chromadorea</taxon>
        <taxon>Rhabditida</taxon>
        <taxon>Tylenchina</taxon>
        <taxon>Panagrolaimomorpha</taxon>
        <taxon>Panagrolaimoidea</taxon>
        <taxon>Panagrolaimidae</taxon>
        <taxon>Panagrolaimus</taxon>
    </lineage>
</organism>
<dbReference type="Proteomes" id="UP000887576">
    <property type="component" value="Unplaced"/>
</dbReference>
<reference evidence="2" key="1">
    <citation type="submission" date="2022-11" db="UniProtKB">
        <authorList>
            <consortium name="WormBaseParasite"/>
        </authorList>
    </citation>
    <scope>IDENTIFICATION</scope>
</reference>
<evidence type="ECO:0000313" key="2">
    <source>
        <dbReference type="WBParaSite" id="JU765_v2.g15836.t1"/>
    </source>
</evidence>